<evidence type="ECO:0000313" key="3">
    <source>
        <dbReference type="Proteomes" id="UP000215335"/>
    </source>
</evidence>
<gene>
    <name evidence="2" type="ORF">TSAR_012903</name>
</gene>
<name>A0A232FGD2_9HYME</name>
<evidence type="ECO:0000256" key="1">
    <source>
        <dbReference type="SAM" id="Phobius"/>
    </source>
</evidence>
<keyword evidence="1" id="KW-0472">Membrane</keyword>
<keyword evidence="1" id="KW-0812">Transmembrane</keyword>
<comment type="caution">
    <text evidence="2">The sequence shown here is derived from an EMBL/GenBank/DDBJ whole genome shotgun (WGS) entry which is preliminary data.</text>
</comment>
<sequence>MTHFIVYLYNIVYTYISYTFIVQLYSIAYLGLGSIKFNRHFGFSQPSFLGIIKYLSRWGFSNSNKKISAIIHISTGILYPITAPNYSTYLNPSTVHTLKKLHTWSNPLANGKSTFLRHHPLFYLFQLQHC</sequence>
<reference evidence="2 3" key="1">
    <citation type="journal article" date="2017" name="Curr. Biol.">
        <title>The Evolution of Venom by Co-option of Single-Copy Genes.</title>
        <authorList>
            <person name="Martinson E.O."/>
            <person name="Mrinalini"/>
            <person name="Kelkar Y.D."/>
            <person name="Chang C.H."/>
            <person name="Werren J.H."/>
        </authorList>
    </citation>
    <scope>NUCLEOTIDE SEQUENCE [LARGE SCALE GENOMIC DNA]</scope>
    <source>
        <strain evidence="2 3">Alberta</strain>
        <tissue evidence="2">Whole body</tissue>
    </source>
</reference>
<evidence type="ECO:0000313" key="2">
    <source>
        <dbReference type="EMBL" id="OXU29821.1"/>
    </source>
</evidence>
<keyword evidence="3" id="KW-1185">Reference proteome</keyword>
<dbReference type="EMBL" id="NNAY01000234">
    <property type="protein sequence ID" value="OXU29821.1"/>
    <property type="molecule type" value="Genomic_DNA"/>
</dbReference>
<keyword evidence="1" id="KW-1133">Transmembrane helix</keyword>
<accession>A0A232FGD2</accession>
<organism evidence="2 3">
    <name type="scientific">Trichomalopsis sarcophagae</name>
    <dbReference type="NCBI Taxonomy" id="543379"/>
    <lineage>
        <taxon>Eukaryota</taxon>
        <taxon>Metazoa</taxon>
        <taxon>Ecdysozoa</taxon>
        <taxon>Arthropoda</taxon>
        <taxon>Hexapoda</taxon>
        <taxon>Insecta</taxon>
        <taxon>Pterygota</taxon>
        <taxon>Neoptera</taxon>
        <taxon>Endopterygota</taxon>
        <taxon>Hymenoptera</taxon>
        <taxon>Apocrita</taxon>
        <taxon>Proctotrupomorpha</taxon>
        <taxon>Chalcidoidea</taxon>
        <taxon>Pteromalidae</taxon>
        <taxon>Pteromalinae</taxon>
        <taxon>Trichomalopsis</taxon>
    </lineage>
</organism>
<protein>
    <submittedName>
        <fullName evidence="2">Uncharacterized protein</fullName>
    </submittedName>
</protein>
<dbReference type="AlphaFoldDB" id="A0A232FGD2"/>
<dbReference type="Proteomes" id="UP000215335">
    <property type="component" value="Unassembled WGS sequence"/>
</dbReference>
<feature type="transmembrane region" description="Helical" evidence="1">
    <location>
        <begin position="12"/>
        <end position="32"/>
    </location>
</feature>
<proteinExistence type="predicted"/>